<dbReference type="Gene3D" id="1.10.1670.10">
    <property type="entry name" value="Helix-hairpin-Helix base-excision DNA repair enzymes (C-terminal)"/>
    <property type="match status" value="1"/>
</dbReference>
<comment type="cofactor">
    <cofactor evidence="14">
        <name>[4Fe-4S] cluster</name>
        <dbReference type="ChEBI" id="CHEBI:49883"/>
    </cofactor>
    <text evidence="14">Binds 1 [4Fe-4S] cluster.</text>
</comment>
<gene>
    <name evidence="16" type="primary">mutY</name>
    <name evidence="16" type="ORF">THMIRHAT_01310</name>
</gene>
<dbReference type="InterPro" id="IPR044298">
    <property type="entry name" value="MIG/MutY"/>
</dbReference>
<dbReference type="RefSeq" id="WP_173289768.1">
    <property type="nucleotide sequence ID" value="NZ_AP021888.1"/>
</dbReference>
<dbReference type="CDD" id="cd00056">
    <property type="entry name" value="ENDO3c"/>
    <property type="match status" value="1"/>
</dbReference>
<dbReference type="SUPFAM" id="SSF55811">
    <property type="entry name" value="Nudix"/>
    <property type="match status" value="1"/>
</dbReference>
<keyword evidence="6" id="KW-0004">4Fe-4S</keyword>
<accession>A0A6F8PJW1</accession>
<dbReference type="Proteomes" id="UP000501466">
    <property type="component" value="Chromosome"/>
</dbReference>
<dbReference type="NCBIfam" id="TIGR01084">
    <property type="entry name" value="mutY"/>
    <property type="match status" value="1"/>
</dbReference>
<dbReference type="InterPro" id="IPR023170">
    <property type="entry name" value="HhH_base_excis_C"/>
</dbReference>
<dbReference type="Gene3D" id="3.90.79.10">
    <property type="entry name" value="Nucleoside Triphosphate Pyrophosphohydrolase"/>
    <property type="match status" value="1"/>
</dbReference>
<dbReference type="InterPro" id="IPR003265">
    <property type="entry name" value="HhH-GPD_domain"/>
</dbReference>
<evidence type="ECO:0000256" key="3">
    <source>
        <dbReference type="ARBA" id="ARBA00008343"/>
    </source>
</evidence>
<dbReference type="GO" id="GO:0006298">
    <property type="term" value="P:mismatch repair"/>
    <property type="evidence" value="ECO:0007669"/>
    <property type="project" value="TreeGrafter"/>
</dbReference>
<evidence type="ECO:0000256" key="13">
    <source>
        <dbReference type="ARBA" id="ARBA00023295"/>
    </source>
</evidence>
<comment type="function">
    <text evidence="2">Adenine glycosylase active on G-A mispairs. MutY also corrects error-prone DNA synthesis past GO lesions which are due to the oxidatively damaged form of guanine: 7,8-dihydro-8-oxoguanine (8-oxo-dGTP).</text>
</comment>
<keyword evidence="12" id="KW-0234">DNA repair</keyword>
<evidence type="ECO:0000256" key="7">
    <source>
        <dbReference type="ARBA" id="ARBA00022723"/>
    </source>
</evidence>
<evidence type="ECO:0000256" key="1">
    <source>
        <dbReference type="ARBA" id="ARBA00000843"/>
    </source>
</evidence>
<dbReference type="GO" id="GO:0006284">
    <property type="term" value="P:base-excision repair"/>
    <property type="evidence" value="ECO:0007669"/>
    <property type="project" value="UniProtKB-UniRule"/>
</dbReference>
<comment type="catalytic activity">
    <reaction evidence="1 14">
        <text>Hydrolyzes free adenine bases from 7,8-dihydro-8-oxoguanine:adenine mismatched double-stranded DNA, leaving an apurinic site.</text>
        <dbReference type="EC" id="3.2.2.31"/>
    </reaction>
</comment>
<dbReference type="InterPro" id="IPR004036">
    <property type="entry name" value="Endonuclease-III-like_CS2"/>
</dbReference>
<dbReference type="FunFam" id="1.10.340.30:FF:000002">
    <property type="entry name" value="Adenine DNA glycosylase"/>
    <property type="match status" value="1"/>
</dbReference>
<organism evidence="16 17">
    <name type="scientific">Thiosulfativibrio zosterae</name>
    <dbReference type="NCBI Taxonomy" id="2675053"/>
    <lineage>
        <taxon>Bacteria</taxon>
        <taxon>Pseudomonadati</taxon>
        <taxon>Pseudomonadota</taxon>
        <taxon>Gammaproteobacteria</taxon>
        <taxon>Thiotrichales</taxon>
        <taxon>Piscirickettsiaceae</taxon>
        <taxon>Thiosulfativibrio</taxon>
    </lineage>
</organism>
<evidence type="ECO:0000313" key="16">
    <source>
        <dbReference type="EMBL" id="BBP42385.1"/>
    </source>
</evidence>
<evidence type="ECO:0000256" key="11">
    <source>
        <dbReference type="ARBA" id="ARBA00023014"/>
    </source>
</evidence>
<evidence type="ECO:0000256" key="4">
    <source>
        <dbReference type="ARBA" id="ARBA00012045"/>
    </source>
</evidence>
<dbReference type="AlphaFoldDB" id="A0A6F8PJW1"/>
<dbReference type="GO" id="GO:0000701">
    <property type="term" value="F:purine-specific mismatch base pair DNA N-glycosylase activity"/>
    <property type="evidence" value="ECO:0007669"/>
    <property type="project" value="UniProtKB-EC"/>
</dbReference>
<evidence type="ECO:0000256" key="2">
    <source>
        <dbReference type="ARBA" id="ARBA00002933"/>
    </source>
</evidence>
<dbReference type="Pfam" id="PF14815">
    <property type="entry name" value="NUDIX_4"/>
    <property type="match status" value="1"/>
</dbReference>
<keyword evidence="10 14" id="KW-0408">Iron</keyword>
<evidence type="ECO:0000259" key="15">
    <source>
        <dbReference type="SMART" id="SM00478"/>
    </source>
</evidence>
<dbReference type="InterPro" id="IPR000445">
    <property type="entry name" value="HhH_motif"/>
</dbReference>
<keyword evidence="8 14" id="KW-0227">DNA damage</keyword>
<keyword evidence="17" id="KW-1185">Reference proteome</keyword>
<keyword evidence="11" id="KW-0411">Iron-sulfur</keyword>
<evidence type="ECO:0000256" key="14">
    <source>
        <dbReference type="RuleBase" id="RU365096"/>
    </source>
</evidence>
<dbReference type="InterPro" id="IPR005760">
    <property type="entry name" value="A/G_AdeGlyc_MutY"/>
</dbReference>
<keyword evidence="7" id="KW-0479">Metal-binding</keyword>
<evidence type="ECO:0000256" key="9">
    <source>
        <dbReference type="ARBA" id="ARBA00022801"/>
    </source>
</evidence>
<dbReference type="InterPro" id="IPR029119">
    <property type="entry name" value="MutY_C"/>
</dbReference>
<evidence type="ECO:0000256" key="10">
    <source>
        <dbReference type="ARBA" id="ARBA00023004"/>
    </source>
</evidence>
<feature type="domain" description="HhH-GPD" evidence="15">
    <location>
        <begin position="38"/>
        <end position="189"/>
    </location>
</feature>
<dbReference type="CDD" id="cd03431">
    <property type="entry name" value="NUDIX_DNA_Glycosylase_C-MutY"/>
    <property type="match status" value="1"/>
</dbReference>
<dbReference type="GO" id="GO:0035485">
    <property type="term" value="F:adenine/guanine mispair binding"/>
    <property type="evidence" value="ECO:0007669"/>
    <property type="project" value="TreeGrafter"/>
</dbReference>
<dbReference type="InterPro" id="IPR015797">
    <property type="entry name" value="NUDIX_hydrolase-like_dom_sf"/>
</dbReference>
<dbReference type="GO" id="GO:0032357">
    <property type="term" value="F:oxidized purine DNA binding"/>
    <property type="evidence" value="ECO:0007669"/>
    <property type="project" value="TreeGrafter"/>
</dbReference>
<dbReference type="GO" id="GO:0051539">
    <property type="term" value="F:4 iron, 4 sulfur cluster binding"/>
    <property type="evidence" value="ECO:0007669"/>
    <property type="project" value="UniProtKB-UniRule"/>
</dbReference>
<dbReference type="GO" id="GO:0046872">
    <property type="term" value="F:metal ion binding"/>
    <property type="evidence" value="ECO:0007669"/>
    <property type="project" value="UniProtKB-UniRule"/>
</dbReference>
<dbReference type="GO" id="GO:0034039">
    <property type="term" value="F:8-oxo-7,8-dihydroguanine DNA N-glycosylase activity"/>
    <property type="evidence" value="ECO:0007669"/>
    <property type="project" value="TreeGrafter"/>
</dbReference>
<comment type="similarity">
    <text evidence="3 14">Belongs to the Nth/MutY family.</text>
</comment>
<proteinExistence type="inferred from homology"/>
<dbReference type="PROSITE" id="PS01155">
    <property type="entry name" value="ENDONUCLEASE_III_2"/>
    <property type="match status" value="1"/>
</dbReference>
<evidence type="ECO:0000313" key="17">
    <source>
        <dbReference type="Proteomes" id="UP000501466"/>
    </source>
</evidence>
<reference evidence="17" key="1">
    <citation type="submission" date="2019-11" db="EMBL/GenBank/DDBJ databases">
        <title>Isolation and characterization of two novel species in the genus Thiomicrorhabdus.</title>
        <authorList>
            <person name="Mochizuki J."/>
            <person name="Kojima H."/>
            <person name="Fukui M."/>
        </authorList>
    </citation>
    <scope>NUCLEOTIDE SEQUENCE [LARGE SCALE GENOMIC DNA]</scope>
    <source>
        <strain evidence="17">AkT22</strain>
    </source>
</reference>
<dbReference type="SUPFAM" id="SSF48150">
    <property type="entry name" value="DNA-glycosylase"/>
    <property type="match status" value="1"/>
</dbReference>
<keyword evidence="9" id="KW-0378">Hydrolase</keyword>
<dbReference type="Gene3D" id="1.10.340.30">
    <property type="entry name" value="Hypothetical protein, domain 2"/>
    <property type="match status" value="1"/>
</dbReference>
<evidence type="ECO:0000256" key="12">
    <source>
        <dbReference type="ARBA" id="ARBA00023204"/>
    </source>
</evidence>
<evidence type="ECO:0000256" key="8">
    <source>
        <dbReference type="ARBA" id="ARBA00022763"/>
    </source>
</evidence>
<name>A0A6F8PJW1_9GAMM</name>
<dbReference type="Pfam" id="PF00730">
    <property type="entry name" value="HhH-GPD"/>
    <property type="match status" value="1"/>
</dbReference>
<sequence length="347" mass="39723">MSEHFSKDLLAWYDQFGRHDLPWQTDMTPYRVWVSEIMLQQTQVQTVIPYYLKFMASFPSVLDLANASQEAVLAHWSGLGYYARGRNLHRTAQIIRDEYGGQFPADFDTVVSLPGIGRSTAGAILALAFKQRYAILDGNVKRVLCRYDAIDSWSGLPKTHEALWQRADSLTPLERFDDYTQAIMDLGATLCKRSRPMCERCPVAAGCVALKENRVKFFPVSKPKAEKPTRETLMLVCRNAQGQIALQQRPQTGIWGGLWSLPEFNDEESLRNALANTYCEADLVEWPKFKHTFTHYHLWITPYYWCLSDSLDGLSQSNWVWFDLSQAFALGLPAPVRKILENGDYYV</sequence>
<dbReference type="EMBL" id="AP021888">
    <property type="protein sequence ID" value="BBP42385.1"/>
    <property type="molecule type" value="Genomic_DNA"/>
</dbReference>
<dbReference type="PANTHER" id="PTHR42944">
    <property type="entry name" value="ADENINE DNA GLYCOSYLASE"/>
    <property type="match status" value="1"/>
</dbReference>
<keyword evidence="13 14" id="KW-0326">Glycosidase</keyword>
<dbReference type="EC" id="3.2.2.31" evidence="4 14"/>
<dbReference type="Pfam" id="PF00633">
    <property type="entry name" value="HHH"/>
    <property type="match status" value="1"/>
</dbReference>
<evidence type="ECO:0000256" key="5">
    <source>
        <dbReference type="ARBA" id="ARBA00022023"/>
    </source>
</evidence>
<protein>
    <recommendedName>
        <fullName evidence="5 14">Adenine DNA glycosylase</fullName>
        <ecNumber evidence="4 14">3.2.2.31</ecNumber>
    </recommendedName>
</protein>
<dbReference type="PANTHER" id="PTHR42944:SF1">
    <property type="entry name" value="ADENINE DNA GLYCOSYLASE"/>
    <property type="match status" value="1"/>
</dbReference>
<evidence type="ECO:0000256" key="6">
    <source>
        <dbReference type="ARBA" id="ARBA00022485"/>
    </source>
</evidence>
<dbReference type="KEGG" id="tzo:THMIRHAT_01310"/>
<dbReference type="InterPro" id="IPR011257">
    <property type="entry name" value="DNA_glycosylase"/>
</dbReference>
<dbReference type="SMART" id="SM00478">
    <property type="entry name" value="ENDO3c"/>
    <property type="match status" value="1"/>
</dbReference>